<reference evidence="1 2" key="1">
    <citation type="submission" date="2015-05" db="EMBL/GenBank/DDBJ databases">
        <title>Genome sequences of Pluralibacter gergoviae.</title>
        <authorList>
            <person name="Greninger A.L."/>
            <person name="Miller S."/>
        </authorList>
    </citation>
    <scope>NUCLEOTIDE SEQUENCE [LARGE SCALE GENOMIC DNA]</scope>
    <source>
        <strain evidence="1 2">JS81F13</strain>
    </source>
</reference>
<name>A0A0J5P3E4_PLUGE</name>
<sequence length="110" mass="12291">MSANELALRFSSAPAEQLIGVLPVLEVKEALREEVEDDVLNEVWQEHQFEMDAIEEQADEANRLASKFELVAEAFATAIKQAVQLLPNCEVKTILNDALEDHPGYGRDPQ</sequence>
<organism evidence="1 2">
    <name type="scientific">Pluralibacter gergoviae</name>
    <name type="common">Enterobacter gergoviae</name>
    <dbReference type="NCBI Taxonomy" id="61647"/>
    <lineage>
        <taxon>Bacteria</taxon>
        <taxon>Pseudomonadati</taxon>
        <taxon>Pseudomonadota</taxon>
        <taxon>Gammaproteobacteria</taxon>
        <taxon>Enterobacterales</taxon>
        <taxon>Enterobacteriaceae</taxon>
        <taxon>Pluralibacter</taxon>
    </lineage>
</organism>
<protein>
    <submittedName>
        <fullName evidence="1">Uncharacterized protein</fullName>
    </submittedName>
</protein>
<comment type="caution">
    <text evidence="1">The sequence shown here is derived from an EMBL/GenBank/DDBJ whole genome shotgun (WGS) entry which is preliminary data.</text>
</comment>
<keyword evidence="2" id="KW-1185">Reference proteome</keyword>
<proteinExistence type="predicted"/>
<dbReference type="RefSeq" id="WP_048278550.1">
    <property type="nucleotide sequence ID" value="NZ_LDZF01000005.1"/>
</dbReference>
<dbReference type="AlphaFoldDB" id="A0A0J5P3E4"/>
<dbReference type="Proteomes" id="UP000036196">
    <property type="component" value="Unassembled WGS sequence"/>
</dbReference>
<dbReference type="EMBL" id="LDZF01000005">
    <property type="protein sequence ID" value="KMK15127.1"/>
    <property type="molecule type" value="Genomic_DNA"/>
</dbReference>
<accession>A0A0J5P3E4</accession>
<dbReference type="PATRIC" id="fig|61647.15.peg.4461"/>
<evidence type="ECO:0000313" key="2">
    <source>
        <dbReference type="Proteomes" id="UP000036196"/>
    </source>
</evidence>
<gene>
    <name evidence="1" type="ORF">ABW06_06930</name>
</gene>
<evidence type="ECO:0000313" key="1">
    <source>
        <dbReference type="EMBL" id="KMK15127.1"/>
    </source>
</evidence>
<dbReference type="eggNOG" id="ENOG5032RV4">
    <property type="taxonomic scope" value="Bacteria"/>
</dbReference>